<evidence type="ECO:0000313" key="1">
    <source>
        <dbReference type="EMBL" id="PZN81698.1"/>
    </source>
</evidence>
<proteinExistence type="predicted"/>
<evidence type="ECO:0000313" key="2">
    <source>
        <dbReference type="Proteomes" id="UP000249396"/>
    </source>
</evidence>
<gene>
    <name evidence="1" type="ORF">DM484_07865</name>
</gene>
<comment type="caution">
    <text evidence="1">The sequence shown here is derived from an EMBL/GenBank/DDBJ whole genome shotgun (WGS) entry which is preliminary data.</text>
</comment>
<dbReference type="GO" id="GO:0030638">
    <property type="term" value="P:polyketide metabolic process"/>
    <property type="evidence" value="ECO:0007669"/>
    <property type="project" value="InterPro"/>
</dbReference>
<organism evidence="1 2">
    <name type="scientific">Candidatus Methylumidiphilus alinenensis</name>
    <dbReference type="NCBI Taxonomy" id="2202197"/>
    <lineage>
        <taxon>Bacteria</taxon>
        <taxon>Pseudomonadati</taxon>
        <taxon>Pseudomonadota</taxon>
        <taxon>Gammaproteobacteria</taxon>
        <taxon>Methylococcales</taxon>
        <taxon>Candidatus Methylumidiphilus</taxon>
    </lineage>
</organism>
<dbReference type="SUPFAM" id="SSF54427">
    <property type="entry name" value="NTF2-like"/>
    <property type="match status" value="1"/>
</dbReference>
<protein>
    <submittedName>
        <fullName evidence="1">Ester cyclase</fullName>
    </submittedName>
</protein>
<accession>A0A2W4RPN2</accession>
<dbReference type="InterPro" id="IPR032710">
    <property type="entry name" value="NTF2-like_dom_sf"/>
</dbReference>
<dbReference type="Gene3D" id="3.10.450.50">
    <property type="match status" value="1"/>
</dbReference>
<dbReference type="PANTHER" id="PTHR38436">
    <property type="entry name" value="POLYKETIDE CYCLASE SNOAL-LIKE DOMAIN"/>
    <property type="match status" value="1"/>
</dbReference>
<dbReference type="PANTHER" id="PTHR38436:SF1">
    <property type="entry name" value="ESTER CYCLASE"/>
    <property type="match status" value="1"/>
</dbReference>
<reference evidence="1 2" key="1">
    <citation type="journal article" date="2018" name="Aquat. Microb. Ecol.">
        <title>Gammaproteobacterial methanotrophs dominate.</title>
        <authorList>
            <person name="Rissanen A.J."/>
            <person name="Saarenheimo J."/>
            <person name="Tiirola M."/>
            <person name="Peura S."/>
            <person name="Aalto S.L."/>
            <person name="Karvinen A."/>
            <person name="Nykanen H."/>
        </authorList>
    </citation>
    <scope>NUCLEOTIDE SEQUENCE [LARGE SCALE GENOMIC DNA]</scope>
    <source>
        <strain evidence="1">AMbin10</strain>
    </source>
</reference>
<dbReference type="AlphaFoldDB" id="A0A2W4RPN2"/>
<dbReference type="Proteomes" id="UP000249396">
    <property type="component" value="Unassembled WGS sequence"/>
</dbReference>
<dbReference type="Pfam" id="PF07366">
    <property type="entry name" value="SnoaL"/>
    <property type="match status" value="1"/>
</dbReference>
<name>A0A2W4RPN2_9GAMM</name>
<sequence>MSEQNKQIVRRALEEVWQNGNVALIDELYAPDFFNHTLEPGQEQSLELEKRMVARFRAAFPDFEVIIEDLLAAADKVVLRGGWRGTHQGEFMGASPTHKLITVTEIAIFRLDGGKIVELWANTDQLGFLRQLGVVAP</sequence>
<dbReference type="InterPro" id="IPR009959">
    <property type="entry name" value="Cyclase_SnoaL-like"/>
</dbReference>
<dbReference type="EMBL" id="QJPH01000259">
    <property type="protein sequence ID" value="PZN81698.1"/>
    <property type="molecule type" value="Genomic_DNA"/>
</dbReference>